<dbReference type="AlphaFoldDB" id="A0AA35YFL0"/>
<dbReference type="Proteomes" id="UP001177003">
    <property type="component" value="Chromosome 2"/>
</dbReference>
<evidence type="ECO:0000313" key="2">
    <source>
        <dbReference type="Proteomes" id="UP001177003"/>
    </source>
</evidence>
<organism evidence="1 2">
    <name type="scientific">Lactuca saligna</name>
    <name type="common">Willowleaf lettuce</name>
    <dbReference type="NCBI Taxonomy" id="75948"/>
    <lineage>
        <taxon>Eukaryota</taxon>
        <taxon>Viridiplantae</taxon>
        <taxon>Streptophyta</taxon>
        <taxon>Embryophyta</taxon>
        <taxon>Tracheophyta</taxon>
        <taxon>Spermatophyta</taxon>
        <taxon>Magnoliopsida</taxon>
        <taxon>eudicotyledons</taxon>
        <taxon>Gunneridae</taxon>
        <taxon>Pentapetalae</taxon>
        <taxon>asterids</taxon>
        <taxon>campanulids</taxon>
        <taxon>Asterales</taxon>
        <taxon>Asteraceae</taxon>
        <taxon>Cichorioideae</taxon>
        <taxon>Cichorieae</taxon>
        <taxon>Lactucinae</taxon>
        <taxon>Lactuca</taxon>
    </lineage>
</organism>
<name>A0AA35YFL0_LACSI</name>
<proteinExistence type="predicted"/>
<evidence type="ECO:0000313" key="1">
    <source>
        <dbReference type="EMBL" id="CAI9273019.1"/>
    </source>
</evidence>
<dbReference type="EMBL" id="OX465078">
    <property type="protein sequence ID" value="CAI9273019.1"/>
    <property type="molecule type" value="Genomic_DNA"/>
</dbReference>
<reference evidence="1" key="1">
    <citation type="submission" date="2023-04" db="EMBL/GenBank/DDBJ databases">
        <authorList>
            <person name="Vijverberg K."/>
            <person name="Xiong W."/>
            <person name="Schranz E."/>
        </authorList>
    </citation>
    <scope>NUCLEOTIDE SEQUENCE</scope>
</reference>
<sequence>MSSAEVEKAEPQMMAKTKLSSWQIPTDVIEQRKKQEMSGAEDGLMCLILFINNLLGHDITFISPHQQSWLEKTTSSIQGS</sequence>
<protein>
    <submittedName>
        <fullName evidence="1">Uncharacterized protein</fullName>
    </submittedName>
</protein>
<accession>A0AA35YFL0</accession>
<gene>
    <name evidence="1" type="ORF">LSALG_LOCUS13189</name>
</gene>
<keyword evidence="2" id="KW-1185">Reference proteome</keyword>